<name>A0A9J6GEN1_HAELO</name>
<organism evidence="1 2">
    <name type="scientific">Haemaphysalis longicornis</name>
    <name type="common">Bush tick</name>
    <dbReference type="NCBI Taxonomy" id="44386"/>
    <lineage>
        <taxon>Eukaryota</taxon>
        <taxon>Metazoa</taxon>
        <taxon>Ecdysozoa</taxon>
        <taxon>Arthropoda</taxon>
        <taxon>Chelicerata</taxon>
        <taxon>Arachnida</taxon>
        <taxon>Acari</taxon>
        <taxon>Parasitiformes</taxon>
        <taxon>Ixodida</taxon>
        <taxon>Ixodoidea</taxon>
        <taxon>Ixodidae</taxon>
        <taxon>Haemaphysalinae</taxon>
        <taxon>Haemaphysalis</taxon>
    </lineage>
</organism>
<evidence type="ECO:0000313" key="2">
    <source>
        <dbReference type="Proteomes" id="UP000821853"/>
    </source>
</evidence>
<accession>A0A9J6GEN1</accession>
<sequence length="227" mass="25184">MLEDRLPALFISFPPTFRRHHAEIMRNIHINSRRLITPFDLHTTLASLVNFDGKPRPLDLDSYPDHHHGPILERAVNLFGEVPLNRSCEDASIDEQWCTCRPSIAEDPKSEGVLLAATMLINHINRMTDAYRVLCAPLTVAAVESARVLVRSSLANATEYVLQVKTSPGEALFEATVRLHSDGHTAQLLGDISRLNLYRGQADCVDSASIKKFCFCVSQATNIVAAP</sequence>
<dbReference type="OMA" id="QCEMLEL"/>
<reference evidence="1 2" key="1">
    <citation type="journal article" date="2020" name="Cell">
        <title>Large-Scale Comparative Analyses of Tick Genomes Elucidate Their Genetic Diversity and Vector Capacities.</title>
        <authorList>
            <consortium name="Tick Genome and Microbiome Consortium (TIGMIC)"/>
            <person name="Jia N."/>
            <person name="Wang J."/>
            <person name="Shi W."/>
            <person name="Du L."/>
            <person name="Sun Y."/>
            <person name="Zhan W."/>
            <person name="Jiang J.F."/>
            <person name="Wang Q."/>
            <person name="Zhang B."/>
            <person name="Ji P."/>
            <person name="Bell-Sakyi L."/>
            <person name="Cui X.M."/>
            <person name="Yuan T.T."/>
            <person name="Jiang B.G."/>
            <person name="Yang W.F."/>
            <person name="Lam T.T."/>
            <person name="Chang Q.C."/>
            <person name="Ding S.J."/>
            <person name="Wang X.J."/>
            <person name="Zhu J.G."/>
            <person name="Ruan X.D."/>
            <person name="Zhao L."/>
            <person name="Wei J.T."/>
            <person name="Ye R.Z."/>
            <person name="Que T.C."/>
            <person name="Du C.H."/>
            <person name="Zhou Y.H."/>
            <person name="Cheng J.X."/>
            <person name="Dai P.F."/>
            <person name="Guo W.B."/>
            <person name="Han X.H."/>
            <person name="Huang E.J."/>
            <person name="Li L.F."/>
            <person name="Wei W."/>
            <person name="Gao Y.C."/>
            <person name="Liu J.Z."/>
            <person name="Shao H.Z."/>
            <person name="Wang X."/>
            <person name="Wang C.C."/>
            <person name="Yang T.C."/>
            <person name="Huo Q.B."/>
            <person name="Li W."/>
            <person name="Chen H.Y."/>
            <person name="Chen S.E."/>
            <person name="Zhou L.G."/>
            <person name="Ni X.B."/>
            <person name="Tian J.H."/>
            <person name="Sheng Y."/>
            <person name="Liu T."/>
            <person name="Pan Y.S."/>
            <person name="Xia L.Y."/>
            <person name="Li J."/>
            <person name="Zhao F."/>
            <person name="Cao W.C."/>
        </authorList>
    </citation>
    <scope>NUCLEOTIDE SEQUENCE [LARGE SCALE GENOMIC DNA]</scope>
    <source>
        <strain evidence="1">HaeL-2018</strain>
    </source>
</reference>
<dbReference type="PANTHER" id="PTHR10974">
    <property type="entry name" value="FI08016P-RELATED"/>
    <property type="match status" value="1"/>
</dbReference>
<dbReference type="EMBL" id="JABSTR010000006">
    <property type="protein sequence ID" value="KAH9372788.1"/>
    <property type="molecule type" value="Genomic_DNA"/>
</dbReference>
<dbReference type="InterPro" id="IPR004245">
    <property type="entry name" value="DUF229"/>
</dbReference>
<protein>
    <submittedName>
        <fullName evidence="1">Uncharacterized protein</fullName>
    </submittedName>
</protein>
<dbReference type="AlphaFoldDB" id="A0A9J6GEN1"/>
<proteinExistence type="predicted"/>
<dbReference type="Proteomes" id="UP000821853">
    <property type="component" value="Chromosome 4"/>
</dbReference>
<gene>
    <name evidence="1" type="ORF">HPB48_004837</name>
</gene>
<comment type="caution">
    <text evidence="1">The sequence shown here is derived from an EMBL/GenBank/DDBJ whole genome shotgun (WGS) entry which is preliminary data.</text>
</comment>
<dbReference type="PANTHER" id="PTHR10974:SF1">
    <property type="entry name" value="FI08016P-RELATED"/>
    <property type="match status" value="1"/>
</dbReference>
<dbReference type="VEuPathDB" id="VectorBase:HLOH_050576"/>
<evidence type="ECO:0000313" key="1">
    <source>
        <dbReference type="EMBL" id="KAH9372788.1"/>
    </source>
</evidence>
<keyword evidence="2" id="KW-1185">Reference proteome</keyword>
<dbReference type="OrthoDB" id="6412187at2759"/>
<dbReference type="GO" id="GO:0005615">
    <property type="term" value="C:extracellular space"/>
    <property type="evidence" value="ECO:0007669"/>
    <property type="project" value="TreeGrafter"/>
</dbReference>
<dbReference type="Pfam" id="PF02995">
    <property type="entry name" value="DUF229"/>
    <property type="match status" value="1"/>
</dbReference>